<evidence type="ECO:0000313" key="5">
    <source>
        <dbReference type="EnsemblPlants" id="Pp3c8_20970V3.1"/>
    </source>
</evidence>
<dbReference type="GO" id="GO:0033962">
    <property type="term" value="P:P-body assembly"/>
    <property type="evidence" value="ECO:0000318"/>
    <property type="project" value="GO_Central"/>
</dbReference>
<dbReference type="RefSeq" id="XP_024382379.1">
    <property type="nucleotide sequence ID" value="XM_024526611.2"/>
</dbReference>
<evidence type="ECO:0000256" key="3">
    <source>
        <dbReference type="SAM" id="MobiDB-lite"/>
    </source>
</evidence>
<dbReference type="AlphaFoldDB" id="A0A2K1K875"/>
<feature type="region of interest" description="Disordered" evidence="3">
    <location>
        <begin position="177"/>
        <end position="310"/>
    </location>
</feature>
<name>A0A2K1K875_PHYPA</name>
<keyword evidence="6" id="KW-1185">Reference proteome</keyword>
<evidence type="ECO:0000313" key="4">
    <source>
        <dbReference type="EMBL" id="PNR49978.1"/>
    </source>
</evidence>
<reference evidence="5" key="3">
    <citation type="submission" date="2020-12" db="UniProtKB">
        <authorList>
            <consortium name="EnsemblPlants"/>
        </authorList>
    </citation>
    <scope>IDENTIFICATION</scope>
</reference>
<dbReference type="PANTHER" id="PTHR21551">
    <property type="entry name" value="TOPOISOMERASE II-ASSOCIATED PROTEIN PAT1"/>
    <property type="match status" value="1"/>
</dbReference>
<feature type="compositionally biased region" description="Basic and acidic residues" evidence="3">
    <location>
        <begin position="1"/>
        <end position="18"/>
    </location>
</feature>
<feature type="region of interest" description="Disordered" evidence="3">
    <location>
        <begin position="324"/>
        <end position="348"/>
    </location>
</feature>
<keyword evidence="2" id="KW-0963">Cytoplasm</keyword>
<feature type="compositionally biased region" description="Polar residues" evidence="3">
    <location>
        <begin position="295"/>
        <end position="304"/>
    </location>
</feature>
<organism evidence="4">
    <name type="scientific">Physcomitrium patens</name>
    <name type="common">Spreading-leaved earth moss</name>
    <name type="synonym">Physcomitrella patens</name>
    <dbReference type="NCBI Taxonomy" id="3218"/>
    <lineage>
        <taxon>Eukaryota</taxon>
        <taxon>Viridiplantae</taxon>
        <taxon>Streptophyta</taxon>
        <taxon>Embryophyta</taxon>
        <taxon>Bryophyta</taxon>
        <taxon>Bryophytina</taxon>
        <taxon>Bryopsida</taxon>
        <taxon>Funariidae</taxon>
        <taxon>Funariales</taxon>
        <taxon>Funariaceae</taxon>
        <taxon>Physcomitrium</taxon>
    </lineage>
</organism>
<sequence>MQKSAEKSLRMEETEEKPSNNARPSSRSSRDEFFDASQYAFFGGNVSEEVELGGLDEEDTGEQLEDGEDALDNLVERDEMSAADATPEWDNVSDLALSFAKLNSVSPRREEVPRSGLDEGRQFLLNRDAAVPRERSFEGAPAHNWLDRPTLDAEVETGARKLWPNHQHQFVQGLDFDGMPLGTPHQQPVQAQSRQQQHHQQQWWNGDPNLPHMSPPNALAGAYPPSRPHQRVATPPGHQSGQYRQPMAAPHSLPHHGAGVISSHVVYGPGQSPFTSSGHISPPAQSPSGPWAQHPTGSAVSGNSVPQQMPLMPPQVMLQYNRQQAPLHSSPPPPYGQVPYGSSPSPGPDRLMQKINETGMPRAFWDPREQRFDPQFRPRQNHQRFHSQNLPSDGGHGGRGGPTGIYQFRSKYMTAEEIENIVRIQWAATHGSDPYIDDYYHQAVQSKLAGGTPHGRRHFAPAHPREMPSHARAAAEPHAYLQVDALGRVPYSSIRRPRPLLEVDPAPADGMSMSDHINGNIGVDGMPSQRPLEQEPMLAARIAIEDGLCLLLDVDDIDRLLAVQQHPDGGAQLRRRRQILLEGLASSLQLADPLGNTSDLGNRILNGQFVGLNPKDDLVFLRLVSLPKGKKLLTRYLQLLSPGSELGQIVCMAVCRHLRFLFNGPQSDAGAAATTSALANAVALAVLNMDLPSLSACLLSVVLASEAAPLRPMGAPAGDGATVILRSLLEKASMARRDRHVFQTPQSVTIWQHAFDAFFTLLTKYCTNKYDSVVHSLMMLYPGNIPAINAAADEALKKEIPVELLQATLPHTSEQQRKLLYDLITNRTGAMSGTSNQAADNHASSTATVRG</sequence>
<accession>A0A2K1K875</accession>
<gene>
    <name evidence="5" type="primary">LOC112285643</name>
    <name evidence="4" type="ORF">PHYPA_011875</name>
</gene>
<reference evidence="4 6" key="1">
    <citation type="journal article" date="2008" name="Science">
        <title>The Physcomitrella genome reveals evolutionary insights into the conquest of land by plants.</title>
        <authorList>
            <person name="Rensing S."/>
            <person name="Lang D."/>
            <person name="Zimmer A."/>
            <person name="Terry A."/>
            <person name="Salamov A."/>
            <person name="Shapiro H."/>
            <person name="Nishiyama T."/>
            <person name="Perroud P.-F."/>
            <person name="Lindquist E."/>
            <person name="Kamisugi Y."/>
            <person name="Tanahashi T."/>
            <person name="Sakakibara K."/>
            <person name="Fujita T."/>
            <person name="Oishi K."/>
            <person name="Shin-I T."/>
            <person name="Kuroki Y."/>
            <person name="Toyoda A."/>
            <person name="Suzuki Y."/>
            <person name="Hashimoto A."/>
            <person name="Yamaguchi K."/>
            <person name="Sugano A."/>
            <person name="Kohara Y."/>
            <person name="Fujiyama A."/>
            <person name="Anterola A."/>
            <person name="Aoki S."/>
            <person name="Ashton N."/>
            <person name="Barbazuk W.B."/>
            <person name="Barker E."/>
            <person name="Bennetzen J."/>
            <person name="Bezanilla M."/>
            <person name="Blankenship R."/>
            <person name="Cho S.H."/>
            <person name="Dutcher S."/>
            <person name="Estelle M."/>
            <person name="Fawcett J.A."/>
            <person name="Gundlach H."/>
            <person name="Hanada K."/>
            <person name="Heyl A."/>
            <person name="Hicks K.A."/>
            <person name="Hugh J."/>
            <person name="Lohr M."/>
            <person name="Mayer K."/>
            <person name="Melkozernov A."/>
            <person name="Murata T."/>
            <person name="Nelson D."/>
            <person name="Pils B."/>
            <person name="Prigge M."/>
            <person name="Reiss B."/>
            <person name="Renner T."/>
            <person name="Rombauts S."/>
            <person name="Rushton P."/>
            <person name="Sanderfoot A."/>
            <person name="Schween G."/>
            <person name="Shiu S.-H."/>
            <person name="Stueber K."/>
            <person name="Theodoulou F.L."/>
            <person name="Tu H."/>
            <person name="Van de Peer Y."/>
            <person name="Verrier P.J."/>
            <person name="Waters E."/>
            <person name="Wood A."/>
            <person name="Yang L."/>
            <person name="Cove D."/>
            <person name="Cuming A."/>
            <person name="Hasebe M."/>
            <person name="Lucas S."/>
            <person name="Mishler D.B."/>
            <person name="Reski R."/>
            <person name="Grigoriev I."/>
            <person name="Quatrano R.S."/>
            <person name="Boore J.L."/>
        </authorList>
    </citation>
    <scope>NUCLEOTIDE SEQUENCE [LARGE SCALE GENOMIC DNA]</scope>
    <source>
        <strain evidence="5 6">cv. Gransden 2004</strain>
    </source>
</reference>
<dbReference type="PANTHER" id="PTHR21551:SF0">
    <property type="entry name" value="PROTEIN ASSOCIATED WITH TOPO II RELATED-1, ISOFORM A"/>
    <property type="match status" value="1"/>
</dbReference>
<dbReference type="GeneID" id="112285643"/>
<reference evidence="4 6" key="2">
    <citation type="journal article" date="2018" name="Plant J.">
        <title>The Physcomitrella patens chromosome-scale assembly reveals moss genome structure and evolution.</title>
        <authorList>
            <person name="Lang D."/>
            <person name="Ullrich K.K."/>
            <person name="Murat F."/>
            <person name="Fuchs J."/>
            <person name="Jenkins J."/>
            <person name="Haas F.B."/>
            <person name="Piednoel M."/>
            <person name="Gundlach H."/>
            <person name="Van Bel M."/>
            <person name="Meyberg R."/>
            <person name="Vives C."/>
            <person name="Morata J."/>
            <person name="Symeonidi A."/>
            <person name="Hiss M."/>
            <person name="Muchero W."/>
            <person name="Kamisugi Y."/>
            <person name="Saleh O."/>
            <person name="Blanc G."/>
            <person name="Decker E.L."/>
            <person name="van Gessel N."/>
            <person name="Grimwood J."/>
            <person name="Hayes R.D."/>
            <person name="Graham S.W."/>
            <person name="Gunter L.E."/>
            <person name="McDaniel S.F."/>
            <person name="Hoernstein S.N.W."/>
            <person name="Larsson A."/>
            <person name="Li F.W."/>
            <person name="Perroud P.F."/>
            <person name="Phillips J."/>
            <person name="Ranjan P."/>
            <person name="Rokshar D.S."/>
            <person name="Rothfels C.J."/>
            <person name="Schneider L."/>
            <person name="Shu S."/>
            <person name="Stevenson D.W."/>
            <person name="Thummler F."/>
            <person name="Tillich M."/>
            <person name="Villarreal Aguilar J.C."/>
            <person name="Widiez T."/>
            <person name="Wong G.K."/>
            <person name="Wymore A."/>
            <person name="Zhang Y."/>
            <person name="Zimmer A.D."/>
            <person name="Quatrano R.S."/>
            <person name="Mayer K.F.X."/>
            <person name="Goodstein D."/>
            <person name="Casacuberta J.M."/>
            <person name="Vandepoele K."/>
            <person name="Reski R."/>
            <person name="Cuming A.C."/>
            <person name="Tuskan G.A."/>
            <person name="Maumus F."/>
            <person name="Salse J."/>
            <person name="Schmutz J."/>
            <person name="Rensing S.A."/>
        </authorList>
    </citation>
    <scope>NUCLEOTIDE SEQUENCE [LARGE SCALE GENOMIC DNA]</scope>
    <source>
        <strain evidence="5 6">cv. Gransden 2004</strain>
    </source>
</reference>
<feature type="region of interest" description="Disordered" evidence="3">
    <location>
        <begin position="48"/>
        <end position="68"/>
    </location>
</feature>
<feature type="compositionally biased region" description="Gly residues" evidence="3">
    <location>
        <begin position="394"/>
        <end position="403"/>
    </location>
</feature>
<feature type="compositionally biased region" description="Low complexity" evidence="3">
    <location>
        <begin position="185"/>
        <end position="202"/>
    </location>
</feature>
<dbReference type="GO" id="GO:0000290">
    <property type="term" value="P:deadenylation-dependent decapping of nuclear-transcribed mRNA"/>
    <property type="evidence" value="ECO:0000318"/>
    <property type="project" value="GO_Central"/>
</dbReference>
<dbReference type="InterPro" id="IPR039900">
    <property type="entry name" value="Pat1-like"/>
</dbReference>
<comment type="subcellular location">
    <subcellularLocation>
        <location evidence="1">Cytoplasm</location>
        <location evidence="1">P-body</location>
    </subcellularLocation>
</comment>
<evidence type="ECO:0000313" key="6">
    <source>
        <dbReference type="Proteomes" id="UP000006727"/>
    </source>
</evidence>
<dbReference type="PaxDb" id="3218-PP1S362_28V6.1"/>
<dbReference type="GO" id="GO:0000932">
    <property type="term" value="C:P-body"/>
    <property type="evidence" value="ECO:0000318"/>
    <property type="project" value="GO_Central"/>
</dbReference>
<dbReference type="Gramene" id="Pp3c8_20970V3.2">
    <property type="protein sequence ID" value="Pp3c8_20970V3.2"/>
    <property type="gene ID" value="Pp3c8_20970"/>
</dbReference>
<dbReference type="OrthoDB" id="74835at2759"/>
<evidence type="ECO:0000256" key="1">
    <source>
        <dbReference type="ARBA" id="ARBA00004201"/>
    </source>
</evidence>
<dbReference type="Proteomes" id="UP000006727">
    <property type="component" value="Chromosome 8"/>
</dbReference>
<dbReference type="EnsemblPlants" id="Pp3c8_20970V3.2">
    <property type="protein sequence ID" value="Pp3c8_20970V3.2"/>
    <property type="gene ID" value="Pp3c8_20970"/>
</dbReference>
<feature type="region of interest" description="Disordered" evidence="3">
    <location>
        <begin position="832"/>
        <end position="851"/>
    </location>
</feature>
<feature type="region of interest" description="Disordered" evidence="3">
    <location>
        <begin position="379"/>
        <end position="403"/>
    </location>
</feature>
<protein>
    <recommendedName>
        <fullName evidence="7">mRNA decay factor PAT1 domain-containing protein</fullName>
    </recommendedName>
</protein>
<evidence type="ECO:0000256" key="2">
    <source>
        <dbReference type="ARBA" id="ARBA00022490"/>
    </source>
</evidence>
<evidence type="ECO:0008006" key="7">
    <source>
        <dbReference type="Google" id="ProtNLM"/>
    </source>
</evidence>
<dbReference type="EnsemblPlants" id="Pp3c8_20970V3.1">
    <property type="protein sequence ID" value="Pp3c8_20970V3.1"/>
    <property type="gene ID" value="Pp3c8_20970"/>
</dbReference>
<dbReference type="EMBL" id="ABEU02000008">
    <property type="protein sequence ID" value="PNR49978.1"/>
    <property type="molecule type" value="Genomic_DNA"/>
</dbReference>
<proteinExistence type="predicted"/>
<dbReference type="Gramene" id="Pp3c8_20970V3.1">
    <property type="protein sequence ID" value="Pp3c8_20970V3.1"/>
    <property type="gene ID" value="Pp3c8_20970"/>
</dbReference>
<dbReference type="OMA" id="NNFNTAG"/>
<dbReference type="GO" id="GO:0003723">
    <property type="term" value="F:RNA binding"/>
    <property type="evidence" value="ECO:0000318"/>
    <property type="project" value="GO_Central"/>
</dbReference>
<feature type="region of interest" description="Disordered" evidence="3">
    <location>
        <begin position="1"/>
        <end position="31"/>
    </location>
</feature>